<dbReference type="OrthoDB" id="101931at2759"/>
<protein>
    <submittedName>
        <fullName evidence="2">RxLR effector protein</fullName>
    </submittedName>
</protein>
<dbReference type="AlphaFoldDB" id="A0A225VT47"/>
<proteinExistence type="predicted"/>
<comment type="caution">
    <text evidence="2">The sequence shown here is derived from an EMBL/GenBank/DDBJ whole genome shotgun (WGS) entry which is preliminary data.</text>
</comment>
<dbReference type="Proteomes" id="UP000198211">
    <property type="component" value="Unassembled WGS sequence"/>
</dbReference>
<evidence type="ECO:0000256" key="1">
    <source>
        <dbReference type="SAM" id="SignalP"/>
    </source>
</evidence>
<dbReference type="EMBL" id="NBNE01003434">
    <property type="protein sequence ID" value="OWZ07700.1"/>
    <property type="molecule type" value="Genomic_DNA"/>
</dbReference>
<feature type="chain" id="PRO_5013076031" evidence="1">
    <location>
        <begin position="23"/>
        <end position="228"/>
    </location>
</feature>
<organism evidence="2 3">
    <name type="scientific">Phytophthora megakarya</name>
    <dbReference type="NCBI Taxonomy" id="4795"/>
    <lineage>
        <taxon>Eukaryota</taxon>
        <taxon>Sar</taxon>
        <taxon>Stramenopiles</taxon>
        <taxon>Oomycota</taxon>
        <taxon>Peronosporomycetes</taxon>
        <taxon>Peronosporales</taxon>
        <taxon>Peronosporaceae</taxon>
        <taxon>Phytophthora</taxon>
    </lineage>
</organism>
<name>A0A225VT47_9STRA</name>
<accession>A0A225VT47</accession>
<evidence type="ECO:0000313" key="3">
    <source>
        <dbReference type="Proteomes" id="UP000198211"/>
    </source>
</evidence>
<keyword evidence="1" id="KW-0732">Signal</keyword>
<sequence>MRLTQVVFALLIACCGNLTTKSNPSVTVSVNNPRSLRIHKPIDDEERMFQVISKWATTTWWLETGKTDDYIKKTLGLEGLWGSALKSAPNYMYYEHFLETREGYILKNLLKREYPTKDIWAMYNLENVPSTQLKEKEGFKTYLRYAIMEDDKIFKLKSQDKDVVIDTSNTTPEMVAKVDMWVSLGRPKWYVKTMLNLDRRSYKATRTSKNYWLYERFENAIKGRTQNA</sequence>
<gene>
    <name evidence="2" type="ORF">PHMEG_00019875</name>
</gene>
<evidence type="ECO:0000313" key="2">
    <source>
        <dbReference type="EMBL" id="OWZ07700.1"/>
    </source>
</evidence>
<feature type="signal peptide" evidence="1">
    <location>
        <begin position="1"/>
        <end position="22"/>
    </location>
</feature>
<reference evidence="3" key="1">
    <citation type="submission" date="2017-03" db="EMBL/GenBank/DDBJ databases">
        <title>Phytopthora megakarya and P. palmivora, two closely related causual agents of cacao black pod achieved similar genome size and gene model numbers by different mechanisms.</title>
        <authorList>
            <person name="Ali S."/>
            <person name="Shao J."/>
            <person name="Larry D.J."/>
            <person name="Kronmiller B."/>
            <person name="Shen D."/>
            <person name="Strem M.D."/>
            <person name="Melnick R.L."/>
            <person name="Guiltinan M.J."/>
            <person name="Tyler B.M."/>
            <person name="Meinhardt L.W."/>
            <person name="Bailey B.A."/>
        </authorList>
    </citation>
    <scope>NUCLEOTIDE SEQUENCE [LARGE SCALE GENOMIC DNA]</scope>
    <source>
        <strain evidence="3">zdho120</strain>
    </source>
</reference>
<keyword evidence="3" id="KW-1185">Reference proteome</keyword>